<evidence type="ECO:0000313" key="3">
    <source>
        <dbReference type="Proteomes" id="UP000812270"/>
    </source>
</evidence>
<name>A0A9E2SCS2_9BACT</name>
<dbReference type="EMBL" id="JAHSPG010000018">
    <property type="protein sequence ID" value="MBV4360606.1"/>
    <property type="molecule type" value="Genomic_DNA"/>
</dbReference>
<dbReference type="Pfam" id="PF15569">
    <property type="entry name" value="Imm40"/>
    <property type="match status" value="1"/>
</dbReference>
<feature type="domain" description="Immunity protein 40" evidence="1">
    <location>
        <begin position="7"/>
        <end position="52"/>
    </location>
</feature>
<sequence length="60" mass="6837">MSEINPGSDEVALTVDDAFYALELLKKKHTEILGGDIFSEDNGQLIYAYQLWGPEYHYLN</sequence>
<dbReference type="InterPro" id="IPR029080">
    <property type="entry name" value="Imm40"/>
</dbReference>
<reference evidence="2" key="1">
    <citation type="submission" date="2021-06" db="EMBL/GenBank/DDBJ databases">
        <authorList>
            <person name="Huq M.A."/>
        </authorList>
    </citation>
    <scope>NUCLEOTIDE SEQUENCE</scope>
    <source>
        <strain evidence="2">MAH-26</strain>
    </source>
</reference>
<dbReference type="Proteomes" id="UP000812270">
    <property type="component" value="Unassembled WGS sequence"/>
</dbReference>
<keyword evidence="3" id="KW-1185">Reference proteome</keyword>
<proteinExistence type="predicted"/>
<comment type="caution">
    <text evidence="2">The sequence shown here is derived from an EMBL/GenBank/DDBJ whole genome shotgun (WGS) entry which is preliminary data.</text>
</comment>
<accession>A0A9E2SCS2</accession>
<evidence type="ECO:0000313" key="2">
    <source>
        <dbReference type="EMBL" id="MBV4360606.1"/>
    </source>
</evidence>
<dbReference type="AlphaFoldDB" id="A0A9E2SCS2"/>
<organism evidence="2 3">
    <name type="scientific">Pinibacter aurantiacus</name>
    <dbReference type="NCBI Taxonomy" id="2851599"/>
    <lineage>
        <taxon>Bacteria</taxon>
        <taxon>Pseudomonadati</taxon>
        <taxon>Bacteroidota</taxon>
        <taxon>Chitinophagia</taxon>
        <taxon>Chitinophagales</taxon>
        <taxon>Chitinophagaceae</taxon>
        <taxon>Pinibacter</taxon>
    </lineage>
</organism>
<evidence type="ECO:0000259" key="1">
    <source>
        <dbReference type="Pfam" id="PF15569"/>
    </source>
</evidence>
<protein>
    <recommendedName>
        <fullName evidence="1">Immunity protein 40 domain-containing protein</fullName>
    </recommendedName>
</protein>
<dbReference type="RefSeq" id="WP_217795143.1">
    <property type="nucleotide sequence ID" value="NZ_JAHSPG010000018.1"/>
</dbReference>
<gene>
    <name evidence="2" type="ORF">KTO63_25805</name>
</gene>